<proteinExistence type="predicted"/>
<evidence type="ECO:0000313" key="2">
    <source>
        <dbReference type="EMBL" id="MRG92127.1"/>
    </source>
</evidence>
<keyword evidence="3" id="KW-1185">Reference proteome</keyword>
<evidence type="ECO:0000256" key="1">
    <source>
        <dbReference type="SAM" id="MobiDB-lite"/>
    </source>
</evidence>
<sequence length="143" mass="16154">MKSRRLLPALVLVGVFVFGGVAGAGAMRAYMLQDMRARFGGPPGEVRTHLRVESMRRHLDLTADQVTRVEAIFRESDGDFEGAMKPCREELEALRKRTDERIVEVLDASQRARFQEYAEKRKRRPHGHGHGPFPPPPGPPPRD</sequence>
<evidence type="ECO:0008006" key="4">
    <source>
        <dbReference type="Google" id="ProtNLM"/>
    </source>
</evidence>
<feature type="region of interest" description="Disordered" evidence="1">
    <location>
        <begin position="114"/>
        <end position="143"/>
    </location>
</feature>
<comment type="caution">
    <text evidence="2">The sequence shown here is derived from an EMBL/GenBank/DDBJ whole genome shotgun (WGS) entry which is preliminary data.</text>
</comment>
<dbReference type="Proteomes" id="UP000440224">
    <property type="component" value="Unassembled WGS sequence"/>
</dbReference>
<feature type="compositionally biased region" description="Basic residues" evidence="1">
    <location>
        <begin position="120"/>
        <end position="129"/>
    </location>
</feature>
<protein>
    <recommendedName>
        <fullName evidence="4">Periplasmic heavy metal sensor</fullName>
    </recommendedName>
</protein>
<accession>A0A6N7PJZ0</accession>
<evidence type="ECO:0000313" key="3">
    <source>
        <dbReference type="Proteomes" id="UP000440224"/>
    </source>
</evidence>
<dbReference type="EMBL" id="WJIE01000002">
    <property type="protein sequence ID" value="MRG92127.1"/>
    <property type="molecule type" value="Genomic_DNA"/>
</dbReference>
<dbReference type="RefSeq" id="WP_153818956.1">
    <property type="nucleotide sequence ID" value="NZ_WJIE01000002.1"/>
</dbReference>
<dbReference type="OrthoDB" id="5523386at2"/>
<dbReference type="AlphaFoldDB" id="A0A6N7PJZ0"/>
<feature type="compositionally biased region" description="Pro residues" evidence="1">
    <location>
        <begin position="132"/>
        <end position="143"/>
    </location>
</feature>
<gene>
    <name evidence="2" type="ORF">GF068_09330</name>
</gene>
<organism evidence="2 3">
    <name type="scientific">Polyangium spumosum</name>
    <dbReference type="NCBI Taxonomy" id="889282"/>
    <lineage>
        <taxon>Bacteria</taxon>
        <taxon>Pseudomonadati</taxon>
        <taxon>Myxococcota</taxon>
        <taxon>Polyangia</taxon>
        <taxon>Polyangiales</taxon>
        <taxon>Polyangiaceae</taxon>
        <taxon>Polyangium</taxon>
    </lineage>
</organism>
<name>A0A6N7PJZ0_9BACT</name>
<reference evidence="2 3" key="1">
    <citation type="submission" date="2019-10" db="EMBL/GenBank/DDBJ databases">
        <title>A soil myxobacterium in the family Polyangiaceae.</title>
        <authorList>
            <person name="Li Y."/>
            <person name="Wang J."/>
        </authorList>
    </citation>
    <scope>NUCLEOTIDE SEQUENCE [LARGE SCALE GENOMIC DNA]</scope>
    <source>
        <strain evidence="2 3">DSM 14734</strain>
    </source>
</reference>